<proteinExistence type="predicted"/>
<accession>A0ABR1ZHT3</accession>
<sequence length="85" mass="9912">MIRQNPNSTSLAIQDSIDDRTIRVDQAARDFAIEWREVASLGLFWRLGDQVVREFVISSKAFKEYLLLIKELTLFPQPQFLVYHG</sequence>
<name>A0ABR1ZHT3_9ROSI</name>
<protein>
    <submittedName>
        <fullName evidence="1">Uncharacterized protein</fullName>
    </submittedName>
</protein>
<gene>
    <name evidence="1" type="ORF">V6N12_041551</name>
</gene>
<dbReference type="Proteomes" id="UP001472677">
    <property type="component" value="Unassembled WGS sequence"/>
</dbReference>
<dbReference type="EMBL" id="JBBPBM010002168">
    <property type="protein sequence ID" value="KAK8479984.1"/>
    <property type="molecule type" value="Genomic_DNA"/>
</dbReference>
<evidence type="ECO:0000313" key="1">
    <source>
        <dbReference type="EMBL" id="KAK8479984.1"/>
    </source>
</evidence>
<reference evidence="1 2" key="1">
    <citation type="journal article" date="2024" name="G3 (Bethesda)">
        <title>Genome assembly of Hibiscus sabdariffa L. provides insights into metabolisms of medicinal natural products.</title>
        <authorList>
            <person name="Kim T."/>
        </authorList>
    </citation>
    <scope>NUCLEOTIDE SEQUENCE [LARGE SCALE GENOMIC DNA]</scope>
    <source>
        <strain evidence="1">TK-2024</strain>
        <tissue evidence="1">Old leaves</tissue>
    </source>
</reference>
<comment type="caution">
    <text evidence="1">The sequence shown here is derived from an EMBL/GenBank/DDBJ whole genome shotgun (WGS) entry which is preliminary data.</text>
</comment>
<evidence type="ECO:0000313" key="2">
    <source>
        <dbReference type="Proteomes" id="UP001472677"/>
    </source>
</evidence>
<organism evidence="1 2">
    <name type="scientific">Hibiscus sabdariffa</name>
    <name type="common">roselle</name>
    <dbReference type="NCBI Taxonomy" id="183260"/>
    <lineage>
        <taxon>Eukaryota</taxon>
        <taxon>Viridiplantae</taxon>
        <taxon>Streptophyta</taxon>
        <taxon>Embryophyta</taxon>
        <taxon>Tracheophyta</taxon>
        <taxon>Spermatophyta</taxon>
        <taxon>Magnoliopsida</taxon>
        <taxon>eudicotyledons</taxon>
        <taxon>Gunneridae</taxon>
        <taxon>Pentapetalae</taxon>
        <taxon>rosids</taxon>
        <taxon>malvids</taxon>
        <taxon>Malvales</taxon>
        <taxon>Malvaceae</taxon>
        <taxon>Malvoideae</taxon>
        <taxon>Hibiscus</taxon>
    </lineage>
</organism>
<keyword evidence="2" id="KW-1185">Reference proteome</keyword>